<dbReference type="InterPro" id="IPR015878">
    <property type="entry name" value="Ado_hCys_hydrolase_NAD-bd"/>
</dbReference>
<keyword evidence="3" id="KW-1185">Reference proteome</keyword>
<reference evidence="2 3" key="1">
    <citation type="submission" date="2020-01" db="EMBL/GenBank/DDBJ databases">
        <authorList>
            <person name="Sixt B."/>
            <person name="Schulz F."/>
            <person name="Kostanjsek R."/>
            <person name="Koestlbacher S."/>
            <person name="Collingro A."/>
            <person name="Toenshoff E."/>
            <person name="Horn M."/>
        </authorList>
    </citation>
    <scope>NUCLEOTIDE SEQUENCE [LARGE SCALE GENOMIC DNA]</scope>
    <source>
        <strain evidence="2 3">15C</strain>
    </source>
</reference>
<sequence>MSLLEHVKSFHTPVSLSNVLLIGCQHILETTHTMLQSLYDFGLNPKNIFLIGKCYSSSRSVWQEMCREGIQVSLLSFSFESHLTFDDQFCDILVQFLKDVLSRVDFSVFNTIIIIDDGGQLLTLSMKFFKKYKNIIGIEQTTSGYEKIKITSLPFPVINVARSQAKLIYESPMIADIVIEKILKRLKSFEKILIMGGGAVGSSIYMALKNTYEVQVYDKKGGIDLENHLQAADIIIGCTGETSISFSKYKYLKEGCILVSASSSDREFDAVHIRRRCKNIKSCHDNIEGERCILLNCGFPVNFDGGRNSVAPEKIQFTRALLLAAILQAYEMPKDSLEILPLSMDVQREIISKYLTMQKLNNMEEIMQNSQSYFDKNK</sequence>
<dbReference type="RefSeq" id="WP_194844756.1">
    <property type="nucleotide sequence ID" value="NZ_CP075585.1"/>
</dbReference>
<gene>
    <name evidence="2" type="ORF">RHAB15C_0001042</name>
</gene>
<evidence type="ECO:0000313" key="3">
    <source>
        <dbReference type="Proteomes" id="UP000822862"/>
    </source>
</evidence>
<feature type="domain" description="S-adenosyl-L-homocysteine hydrolase NAD binding" evidence="1">
    <location>
        <begin position="178"/>
        <end position="308"/>
    </location>
</feature>
<accession>A0ABX8Z0I7</accession>
<dbReference type="SMART" id="SM00997">
    <property type="entry name" value="AdoHcyase_NAD"/>
    <property type="match status" value="1"/>
</dbReference>
<organism evidence="2 3">
    <name type="scientific">Candidatus Rhabdochlamydia porcellionis</name>
    <dbReference type="NCBI Taxonomy" id="225148"/>
    <lineage>
        <taxon>Bacteria</taxon>
        <taxon>Pseudomonadati</taxon>
        <taxon>Chlamydiota</taxon>
        <taxon>Chlamydiia</taxon>
        <taxon>Parachlamydiales</taxon>
        <taxon>Candidatus Rhabdochlamydiaceae</taxon>
        <taxon>Candidatus Rhabdochlamydia</taxon>
    </lineage>
</organism>
<name>A0ABX8Z0I7_9BACT</name>
<dbReference type="SUPFAM" id="SSF52283">
    <property type="entry name" value="Formate/glycerate dehydrogenase catalytic domain-like"/>
    <property type="match status" value="1"/>
</dbReference>
<dbReference type="EMBL" id="CP075585">
    <property type="protein sequence ID" value="QZA59157.1"/>
    <property type="molecule type" value="Genomic_DNA"/>
</dbReference>
<dbReference type="InterPro" id="IPR042172">
    <property type="entry name" value="Adenosylhomocyst_ase-like_sf"/>
</dbReference>
<reference evidence="2 3" key="2">
    <citation type="submission" date="2021-05" db="EMBL/GenBank/DDBJ databases">
        <title>Ecology and evolution of chlamydial symbionts of arthropods.</title>
        <authorList>
            <person name="Halter T."/>
            <person name="Sixt B.S."/>
            <person name="Toenshoff E.R."/>
            <person name="Koestlbacher S."/>
            <person name="Schulz F."/>
            <person name="Kostanjsek R."/>
            <person name="Collingro A."/>
            <person name="Hendrickx F."/>
            <person name="Horn M."/>
        </authorList>
    </citation>
    <scope>NUCLEOTIDE SEQUENCE [LARGE SCALE GENOMIC DNA]</scope>
    <source>
        <strain evidence="2 3">15C</strain>
    </source>
</reference>
<dbReference type="InterPro" id="IPR036291">
    <property type="entry name" value="NAD(P)-bd_dom_sf"/>
</dbReference>
<protein>
    <submittedName>
        <fullName evidence="2">Adenosylhomocysteinase</fullName>
    </submittedName>
</protein>
<proteinExistence type="predicted"/>
<dbReference type="SUPFAM" id="SSF51735">
    <property type="entry name" value="NAD(P)-binding Rossmann-fold domains"/>
    <property type="match status" value="1"/>
</dbReference>
<dbReference type="Proteomes" id="UP000822862">
    <property type="component" value="Chromosome"/>
</dbReference>
<evidence type="ECO:0000259" key="1">
    <source>
        <dbReference type="SMART" id="SM00997"/>
    </source>
</evidence>
<evidence type="ECO:0000313" key="2">
    <source>
        <dbReference type="EMBL" id="QZA59157.1"/>
    </source>
</evidence>
<dbReference type="Gene3D" id="3.40.50.720">
    <property type="entry name" value="NAD(P)-binding Rossmann-like Domain"/>
    <property type="match status" value="1"/>
</dbReference>
<dbReference type="Gene3D" id="3.40.50.1480">
    <property type="entry name" value="Adenosylhomocysteinase-like"/>
    <property type="match status" value="1"/>
</dbReference>